<evidence type="ECO:0000259" key="3">
    <source>
        <dbReference type="PROSITE" id="PS51168"/>
    </source>
</evidence>
<comment type="caution">
    <text evidence="4">The sequence shown here is derived from an EMBL/GenBank/DDBJ whole genome shotgun (WGS) entry which is preliminary data.</text>
</comment>
<dbReference type="Proteomes" id="UP001501294">
    <property type="component" value="Unassembled WGS sequence"/>
</dbReference>
<dbReference type="InterPro" id="IPR036263">
    <property type="entry name" value="Chorismate_II_sf"/>
</dbReference>
<accession>A0ABP8I971</accession>
<dbReference type="PROSITE" id="PS51168">
    <property type="entry name" value="CHORISMATE_MUT_2"/>
    <property type="match status" value="1"/>
</dbReference>
<dbReference type="InterPro" id="IPR036979">
    <property type="entry name" value="CM_dom_sf"/>
</dbReference>
<organism evidence="4 5">
    <name type="scientific">Kangiella taiwanensis</name>
    <dbReference type="NCBI Taxonomy" id="1079179"/>
    <lineage>
        <taxon>Bacteria</taxon>
        <taxon>Pseudomonadati</taxon>
        <taxon>Pseudomonadota</taxon>
        <taxon>Gammaproteobacteria</taxon>
        <taxon>Kangiellales</taxon>
        <taxon>Kangiellaceae</taxon>
        <taxon>Kangiella</taxon>
    </lineage>
</organism>
<evidence type="ECO:0000313" key="4">
    <source>
        <dbReference type="EMBL" id="GAA4353816.1"/>
    </source>
</evidence>
<dbReference type="Gene3D" id="1.20.59.10">
    <property type="entry name" value="Chorismate mutase"/>
    <property type="match status" value="1"/>
</dbReference>
<proteinExistence type="predicted"/>
<dbReference type="Pfam" id="PF01817">
    <property type="entry name" value="CM_2"/>
    <property type="match status" value="1"/>
</dbReference>
<dbReference type="InterPro" id="IPR002701">
    <property type="entry name" value="CM_II_prokaryot"/>
</dbReference>
<keyword evidence="5" id="KW-1185">Reference proteome</keyword>
<sequence length="87" mass="10071">MTSLETIRGSIDEVDEALVQLIEKRAELVQSLMSLKQEQGLSARIPEREEAIIIALHQRHGNHFTRQELEAIYRPIFDACVRMQLKK</sequence>
<dbReference type="RefSeq" id="WP_223578922.1">
    <property type="nucleotide sequence ID" value="NZ_BAABFU010000003.1"/>
</dbReference>
<name>A0ABP8I971_9GAMM</name>
<dbReference type="EC" id="5.4.99.5" evidence="1"/>
<reference evidence="5" key="1">
    <citation type="journal article" date="2019" name="Int. J. Syst. Evol. Microbiol.">
        <title>The Global Catalogue of Microorganisms (GCM) 10K type strain sequencing project: providing services to taxonomists for standard genome sequencing and annotation.</title>
        <authorList>
            <consortium name="The Broad Institute Genomics Platform"/>
            <consortium name="The Broad Institute Genome Sequencing Center for Infectious Disease"/>
            <person name="Wu L."/>
            <person name="Ma J."/>
        </authorList>
    </citation>
    <scope>NUCLEOTIDE SEQUENCE [LARGE SCALE GENOMIC DNA]</scope>
    <source>
        <strain evidence="5">JCM 17727</strain>
    </source>
</reference>
<feature type="domain" description="Chorismate mutase" evidence="3">
    <location>
        <begin position="1"/>
        <end position="87"/>
    </location>
</feature>
<feature type="coiled-coil region" evidence="2">
    <location>
        <begin position="11"/>
        <end position="38"/>
    </location>
</feature>
<gene>
    <name evidence="4" type="ORF">GCM10023150_22830</name>
</gene>
<keyword evidence="2" id="KW-0175">Coiled coil</keyword>
<dbReference type="SMART" id="SM00830">
    <property type="entry name" value="CM_2"/>
    <property type="match status" value="1"/>
</dbReference>
<dbReference type="SUPFAM" id="SSF48600">
    <property type="entry name" value="Chorismate mutase II"/>
    <property type="match status" value="1"/>
</dbReference>
<protein>
    <recommendedName>
        <fullName evidence="1">chorismate mutase</fullName>
        <ecNumber evidence="1">5.4.99.5</ecNumber>
    </recommendedName>
</protein>
<evidence type="ECO:0000313" key="5">
    <source>
        <dbReference type="Proteomes" id="UP001501294"/>
    </source>
</evidence>
<dbReference type="EMBL" id="BAABFU010000003">
    <property type="protein sequence ID" value="GAA4353816.1"/>
    <property type="molecule type" value="Genomic_DNA"/>
</dbReference>
<evidence type="ECO:0000256" key="2">
    <source>
        <dbReference type="SAM" id="Coils"/>
    </source>
</evidence>
<evidence type="ECO:0000256" key="1">
    <source>
        <dbReference type="ARBA" id="ARBA00012404"/>
    </source>
</evidence>